<dbReference type="PANTHER" id="PTHR32347">
    <property type="entry name" value="EFFLUX SYSTEM COMPONENT YKNX-RELATED"/>
    <property type="match status" value="1"/>
</dbReference>
<evidence type="ECO:0000259" key="4">
    <source>
        <dbReference type="Pfam" id="PF25990"/>
    </source>
</evidence>
<keyword evidence="3" id="KW-0812">Transmembrane</keyword>
<dbReference type="Proteomes" id="UP000836597">
    <property type="component" value="Chromosome"/>
</dbReference>
<dbReference type="InterPro" id="IPR058636">
    <property type="entry name" value="Beta-barrel_YknX"/>
</dbReference>
<proteinExistence type="predicted"/>
<keyword evidence="2" id="KW-0175">Coiled coil</keyword>
<feature type="domain" description="YknX-like beta-barrel" evidence="4">
    <location>
        <begin position="125"/>
        <end position="168"/>
    </location>
</feature>
<comment type="subcellular location">
    <subcellularLocation>
        <location evidence="1">Cell envelope</location>
    </subcellularLocation>
</comment>
<reference evidence="6" key="2">
    <citation type="submission" date="2020-01" db="EMBL/GenBank/DDBJ databases">
        <authorList>
            <person name="Hornung B."/>
        </authorList>
    </citation>
    <scope>NUCLEOTIDE SEQUENCE</scope>
    <source>
        <strain evidence="6">PacBioINE</strain>
    </source>
</reference>
<evidence type="ECO:0000313" key="7">
    <source>
        <dbReference type="EMBL" id="CEJ06485.1"/>
    </source>
</evidence>
<dbReference type="InterPro" id="IPR011053">
    <property type="entry name" value="Single_hybrid_motif"/>
</dbReference>
<feature type="domain" description="YhbJ barrel-sandwich hybrid" evidence="5">
    <location>
        <begin position="51"/>
        <end position="121"/>
    </location>
</feature>
<keyword evidence="8" id="KW-1185">Reference proteome</keyword>
<dbReference type="Gene3D" id="2.40.30.170">
    <property type="match status" value="1"/>
</dbReference>
<dbReference type="InterPro" id="IPR058635">
    <property type="entry name" value="BSH_YhbJ"/>
</dbReference>
<dbReference type="EMBL" id="CDGJ01000028">
    <property type="protein sequence ID" value="CEJ06485.1"/>
    <property type="molecule type" value="Genomic_DNA"/>
</dbReference>
<protein>
    <submittedName>
        <fullName evidence="6">HlyD membrane-fusion protein of T1SS</fullName>
    </submittedName>
    <submittedName>
        <fullName evidence="7">Secretion protein HlyD protein</fullName>
    </submittedName>
</protein>
<keyword evidence="3" id="KW-1133">Transmembrane helix</keyword>
<sequence length="218" mass="23088">MALSRKTGIAVVLILAAIVVFGGGGWYFYQQANYVSTDNATVQGTDLQGAVVPLTSTGDGYVKNWTPTEGMTFSQGQIVGEVDGLVGSTQIRAPITGTVLQNDTVNGQVVLPGQNLGYMVDLNHLQVVANIDEGDISKVQVGRKVDITVDAYPGKTFPGTVTRIGTATSMIVNAIPNINLSGVFDKVTERVPVYISIDRLYGVHLVPGFSAAVAIHRH</sequence>
<name>A0A8S0Y1L4_9FIRM</name>
<evidence type="ECO:0000256" key="1">
    <source>
        <dbReference type="ARBA" id="ARBA00004196"/>
    </source>
</evidence>
<feature type="transmembrane region" description="Helical" evidence="3">
    <location>
        <begin position="7"/>
        <end position="29"/>
    </location>
</feature>
<reference evidence="7" key="1">
    <citation type="submission" date="2014-11" db="EMBL/GenBank/DDBJ databases">
        <authorList>
            <person name="Hornung B.V."/>
        </authorList>
    </citation>
    <scope>NUCLEOTIDE SEQUENCE</scope>
    <source>
        <strain evidence="7">INE</strain>
    </source>
</reference>
<evidence type="ECO:0000256" key="2">
    <source>
        <dbReference type="ARBA" id="ARBA00023054"/>
    </source>
</evidence>
<dbReference type="EMBL" id="LR746496">
    <property type="protein sequence ID" value="CAA7599605.1"/>
    <property type="molecule type" value="Genomic_DNA"/>
</dbReference>
<evidence type="ECO:0000313" key="8">
    <source>
        <dbReference type="Proteomes" id="UP001071230"/>
    </source>
</evidence>
<gene>
    <name evidence="6" type="ORF">DEACI_0231</name>
    <name evidence="7" type="ORF">DEACI_0933</name>
</gene>
<dbReference type="Pfam" id="PF25997">
    <property type="entry name" value="BSH_YhbJ"/>
    <property type="match status" value="1"/>
</dbReference>
<dbReference type="Pfam" id="PF25990">
    <property type="entry name" value="Beta-barrel_YknX"/>
    <property type="match status" value="1"/>
</dbReference>
<keyword evidence="3" id="KW-0472">Membrane</keyword>
<dbReference type="AlphaFoldDB" id="A0A8S0Y1L4"/>
<dbReference type="RefSeq" id="WP_240983387.1">
    <property type="nucleotide sequence ID" value="NZ_CDGJ01000028.1"/>
</dbReference>
<dbReference type="KEGG" id="aacx:DEACI_0231"/>
<dbReference type="InterPro" id="IPR050465">
    <property type="entry name" value="UPF0194_transport"/>
</dbReference>
<evidence type="ECO:0000259" key="5">
    <source>
        <dbReference type="Pfam" id="PF25997"/>
    </source>
</evidence>
<organism evidence="6">
    <name type="scientific">Acididesulfobacillus acetoxydans</name>
    <dbReference type="NCBI Taxonomy" id="1561005"/>
    <lineage>
        <taxon>Bacteria</taxon>
        <taxon>Bacillati</taxon>
        <taxon>Bacillota</taxon>
        <taxon>Clostridia</taxon>
        <taxon>Eubacteriales</taxon>
        <taxon>Peptococcaceae</taxon>
        <taxon>Acididesulfobacillus</taxon>
    </lineage>
</organism>
<dbReference type="Proteomes" id="UP001071230">
    <property type="component" value="Unassembled WGS sequence"/>
</dbReference>
<accession>A0A8S0Y1L4</accession>
<evidence type="ECO:0000313" key="6">
    <source>
        <dbReference type="EMBL" id="CAA7599605.1"/>
    </source>
</evidence>
<dbReference type="SUPFAM" id="SSF51230">
    <property type="entry name" value="Single hybrid motif"/>
    <property type="match status" value="1"/>
</dbReference>
<evidence type="ECO:0000256" key="3">
    <source>
        <dbReference type="SAM" id="Phobius"/>
    </source>
</evidence>
<dbReference type="GO" id="GO:0030313">
    <property type="term" value="C:cell envelope"/>
    <property type="evidence" value="ECO:0007669"/>
    <property type="project" value="UniProtKB-SubCell"/>
</dbReference>